<name>A0A098R461_9SPIO</name>
<evidence type="ECO:0000313" key="5">
    <source>
        <dbReference type="Proteomes" id="UP000029692"/>
    </source>
</evidence>
<dbReference type="InterPro" id="IPR051315">
    <property type="entry name" value="Bact_Chemotaxis_CheA"/>
</dbReference>
<sequence length="631" mass="68910">MELKERFIQDISGLFSQLRHLLDHQQFGSVDTVLLQQSHALKSLALQVGEPGLAKHIHTLEGLLQGIMKGIESPSSQEVDLINRLERQFLIAADQVDQLRNDPSMGSGNESLPGAISSPGGAGIPGGDYQGCTLNDPILRTLVSRLETNLEGIFRLISRGYTCYTALYYLSAGSSSPRFQQLKITLEQQYPVAHTSFLAQERFAGVVFSSPVDPTEDLGEIVVPGIFLVEIRAMSYQDLLRHRLGIALDLPLNTEREDPGALVKRLYSLVLNQSRSLGKTVHPRIVGELNLETHIADTVEAILGQLVSNALEHGIESLETRLARGKDPEGQLTVIFQRFIQEHVIILEDDGGGDSTGDSPKNLLQDSDGAPDTPVVGDGENTASSLTATGDPPKTSAGRATIPQEPLSGHSLGKGTVQWQVQTLLQGSYSYTSEPRRGTRIRIGIPRALGSLHVFLIRVKDQALALPMARVLEPLHRLGLARPRRISAQWFGLWEHRLFQILECEKILGDSIATGQSRFPAIPGSAGLPRDLDLAESPRSPQSTGQTSKGYYPDSAGCRLMVRPVPELQEESMDQPSLLLSWGAESARILLIDEFLGLEVLAAGPRYHQTGSVYSQHTRSWIPVIAGFLNS</sequence>
<dbReference type="STRING" id="1480694.DC28_02465"/>
<dbReference type="Proteomes" id="UP000029692">
    <property type="component" value="Unassembled WGS sequence"/>
</dbReference>
<accession>A0A098R461</accession>
<dbReference type="SUPFAM" id="SSF47226">
    <property type="entry name" value="Histidine-containing phosphotransfer domain, HPT domain"/>
    <property type="match status" value="1"/>
</dbReference>
<dbReference type="EMBL" id="JNUP01000023">
    <property type="protein sequence ID" value="KGE73547.1"/>
    <property type="molecule type" value="Genomic_DNA"/>
</dbReference>
<dbReference type="PANTHER" id="PTHR43395:SF1">
    <property type="entry name" value="CHEMOTAXIS PROTEIN CHEA"/>
    <property type="match status" value="1"/>
</dbReference>
<dbReference type="GO" id="GO:0000160">
    <property type="term" value="P:phosphorelay signal transduction system"/>
    <property type="evidence" value="ECO:0007669"/>
    <property type="project" value="InterPro"/>
</dbReference>
<keyword evidence="1" id="KW-0597">Phosphoprotein</keyword>
<comment type="caution">
    <text evidence="4">The sequence shown here is derived from an EMBL/GenBank/DDBJ whole genome shotgun (WGS) entry which is preliminary data.</text>
</comment>
<feature type="compositionally biased region" description="Polar residues" evidence="2">
    <location>
        <begin position="539"/>
        <end position="549"/>
    </location>
</feature>
<organism evidence="4 5">
    <name type="scientific">Spirochaeta lutea</name>
    <dbReference type="NCBI Taxonomy" id="1480694"/>
    <lineage>
        <taxon>Bacteria</taxon>
        <taxon>Pseudomonadati</taxon>
        <taxon>Spirochaetota</taxon>
        <taxon>Spirochaetia</taxon>
        <taxon>Spirochaetales</taxon>
        <taxon>Spirochaetaceae</taxon>
        <taxon>Spirochaeta</taxon>
    </lineage>
</organism>
<keyword evidence="5" id="KW-1185">Reference proteome</keyword>
<evidence type="ECO:0000259" key="3">
    <source>
        <dbReference type="PROSITE" id="PS50894"/>
    </source>
</evidence>
<dbReference type="InterPro" id="IPR036890">
    <property type="entry name" value="HATPase_C_sf"/>
</dbReference>
<evidence type="ECO:0000313" key="4">
    <source>
        <dbReference type="EMBL" id="KGE73547.1"/>
    </source>
</evidence>
<proteinExistence type="predicted"/>
<feature type="region of interest" description="Disordered" evidence="2">
    <location>
        <begin position="349"/>
        <end position="411"/>
    </location>
</feature>
<dbReference type="SUPFAM" id="SSF55874">
    <property type="entry name" value="ATPase domain of HSP90 chaperone/DNA topoisomerase II/histidine kinase"/>
    <property type="match status" value="1"/>
</dbReference>
<dbReference type="AlphaFoldDB" id="A0A098R461"/>
<dbReference type="InterPro" id="IPR036641">
    <property type="entry name" value="HPT_dom_sf"/>
</dbReference>
<feature type="modified residue" description="Phosphohistidine" evidence="1">
    <location>
        <position position="39"/>
    </location>
</feature>
<dbReference type="eggNOG" id="COG0643">
    <property type="taxonomic scope" value="Bacteria"/>
</dbReference>
<dbReference type="PROSITE" id="PS50894">
    <property type="entry name" value="HPT"/>
    <property type="match status" value="1"/>
</dbReference>
<gene>
    <name evidence="4" type="ORF">DC28_02465</name>
</gene>
<dbReference type="Gene3D" id="3.30.565.10">
    <property type="entry name" value="Histidine kinase-like ATPase, C-terminal domain"/>
    <property type="match status" value="1"/>
</dbReference>
<reference evidence="4 5" key="1">
    <citation type="submission" date="2014-05" db="EMBL/GenBank/DDBJ databases">
        <title>De novo Genome Sequence of Spirocheata sp.</title>
        <authorList>
            <person name="Shivani Y."/>
            <person name="Subhash Y."/>
            <person name="Tushar L."/>
            <person name="Sasikala C."/>
            <person name="Ramana C.V."/>
        </authorList>
    </citation>
    <scope>NUCLEOTIDE SEQUENCE [LARGE SCALE GENOMIC DNA]</scope>
    <source>
        <strain evidence="4 5">JC230</strain>
    </source>
</reference>
<evidence type="ECO:0000256" key="2">
    <source>
        <dbReference type="SAM" id="MobiDB-lite"/>
    </source>
</evidence>
<dbReference type="InterPro" id="IPR008207">
    <property type="entry name" value="Sig_transdc_His_kin_Hpt_dom"/>
</dbReference>
<evidence type="ECO:0000256" key="1">
    <source>
        <dbReference type="PROSITE-ProRule" id="PRU00110"/>
    </source>
</evidence>
<feature type="region of interest" description="Disordered" evidence="2">
    <location>
        <begin position="530"/>
        <end position="555"/>
    </location>
</feature>
<feature type="domain" description="HPt" evidence="3">
    <location>
        <begin position="1"/>
        <end position="99"/>
    </location>
</feature>
<protein>
    <recommendedName>
        <fullName evidence="3">HPt domain-containing protein</fullName>
    </recommendedName>
</protein>
<dbReference type="GO" id="GO:0004672">
    <property type="term" value="F:protein kinase activity"/>
    <property type="evidence" value="ECO:0007669"/>
    <property type="project" value="UniProtKB-ARBA"/>
</dbReference>
<dbReference type="PANTHER" id="PTHR43395">
    <property type="entry name" value="SENSOR HISTIDINE KINASE CHEA"/>
    <property type="match status" value="1"/>
</dbReference>
<dbReference type="RefSeq" id="WP_037545401.1">
    <property type="nucleotide sequence ID" value="NZ_JNUP01000023.1"/>
</dbReference>